<dbReference type="InterPro" id="IPR029063">
    <property type="entry name" value="SAM-dependent_MTases_sf"/>
</dbReference>
<dbReference type="RefSeq" id="WP_166275042.1">
    <property type="nucleotide sequence ID" value="NZ_JTHE03000061.1"/>
</dbReference>
<accession>A0ABD4T3V0</accession>
<organism evidence="6 7">
    <name type="scientific">Lyngbya confervoides BDU141951</name>
    <dbReference type="NCBI Taxonomy" id="1574623"/>
    <lineage>
        <taxon>Bacteria</taxon>
        <taxon>Bacillati</taxon>
        <taxon>Cyanobacteriota</taxon>
        <taxon>Cyanophyceae</taxon>
        <taxon>Oscillatoriophycideae</taxon>
        <taxon>Oscillatoriales</taxon>
        <taxon>Microcoleaceae</taxon>
        <taxon>Lyngbya</taxon>
    </lineage>
</organism>
<comment type="similarity">
    <text evidence="1 4">Belongs to the N(4)/N(6)-methyltransferase family.</text>
</comment>
<sequence>MNRTLMLSEQDRRRLLPQVKHYPARQCYRVAPEGILCGDSLKLAGRFPKEFVDLLILDPPYNLNKSFRGQHFKKVQVQAYSRWLNRVLKTLKPTLKSTASIYICGDWFTSVSIHSVASQHFLVHNRITWEREKGRGAKRNWKNASEDIWFCTCSQDYTFNVEDVKIRRRVMAPYKFQNGQPKDWSNTPQGKFRDTHPSNLWTDITVPFWSMPENTEHPTQKSEKLVAKLILASSNPGDFVFDPFMGSGTTLAVAHKLKRRYLGLDLNREYCLLAARRLELAQSDPHIQGWVDQIFWERNTHPQDP</sequence>
<evidence type="ECO:0000256" key="3">
    <source>
        <dbReference type="ARBA" id="ARBA00022679"/>
    </source>
</evidence>
<dbReference type="Pfam" id="PF01555">
    <property type="entry name" value="N6_N4_Mtase"/>
    <property type="match status" value="1"/>
</dbReference>
<dbReference type="InterPro" id="IPR001091">
    <property type="entry name" value="RM_Methyltransferase"/>
</dbReference>
<dbReference type="Gene3D" id="3.40.50.150">
    <property type="entry name" value="Vaccinia Virus protein VP39"/>
    <property type="match status" value="1"/>
</dbReference>
<dbReference type="PRINTS" id="PR00508">
    <property type="entry name" value="S21N4MTFRASE"/>
</dbReference>
<dbReference type="PANTHER" id="PTHR13370">
    <property type="entry name" value="RNA METHYLASE-RELATED"/>
    <property type="match status" value="1"/>
</dbReference>
<keyword evidence="7" id="KW-1185">Reference proteome</keyword>
<dbReference type="SUPFAM" id="SSF53335">
    <property type="entry name" value="S-adenosyl-L-methionine-dependent methyltransferases"/>
    <property type="match status" value="1"/>
</dbReference>
<comment type="caution">
    <text evidence="6">The sequence shown here is derived from an EMBL/GenBank/DDBJ whole genome shotgun (WGS) entry which is preliminary data.</text>
</comment>
<evidence type="ECO:0000256" key="4">
    <source>
        <dbReference type="RuleBase" id="RU362026"/>
    </source>
</evidence>
<protein>
    <recommendedName>
        <fullName evidence="4">Methyltransferase</fullName>
        <ecNumber evidence="4">2.1.1.-</ecNumber>
    </recommendedName>
</protein>
<dbReference type="PANTHER" id="PTHR13370:SF3">
    <property type="entry name" value="TRNA (GUANINE(10)-N2)-METHYLTRANSFERASE HOMOLOG"/>
    <property type="match status" value="1"/>
</dbReference>
<feature type="domain" description="DNA methylase N-4/N-6" evidence="5">
    <location>
        <begin position="52"/>
        <end position="275"/>
    </location>
</feature>
<proteinExistence type="inferred from homology"/>
<dbReference type="PROSITE" id="PS00092">
    <property type="entry name" value="N6_MTASE"/>
    <property type="match status" value="1"/>
</dbReference>
<name>A0ABD4T3V0_9CYAN</name>
<dbReference type="InterPro" id="IPR002052">
    <property type="entry name" value="DNA_methylase_N6_adenine_CS"/>
</dbReference>
<evidence type="ECO:0000256" key="2">
    <source>
        <dbReference type="ARBA" id="ARBA00022603"/>
    </source>
</evidence>
<keyword evidence="2" id="KW-0489">Methyltransferase</keyword>
<reference evidence="6 7" key="1">
    <citation type="journal article" date="2015" name="Genome Announc.">
        <title>Draft Genome Sequence of Filamentous Marine Cyanobacterium Lyngbya confervoides Strain BDU141951.</title>
        <authorList>
            <person name="Chandrababunaidu M.M."/>
            <person name="Sen D."/>
            <person name="Tripathy S."/>
        </authorList>
    </citation>
    <scope>NUCLEOTIDE SEQUENCE [LARGE SCALE GENOMIC DNA]</scope>
    <source>
        <strain evidence="6 7">BDU141951</strain>
    </source>
</reference>
<dbReference type="GO" id="GO:0032259">
    <property type="term" value="P:methylation"/>
    <property type="evidence" value="ECO:0007669"/>
    <property type="project" value="UniProtKB-KW"/>
</dbReference>
<dbReference type="EC" id="2.1.1.-" evidence="4"/>
<dbReference type="EMBL" id="JTHE03000061">
    <property type="protein sequence ID" value="MCM1983349.1"/>
    <property type="molecule type" value="Genomic_DNA"/>
</dbReference>
<evidence type="ECO:0000259" key="5">
    <source>
        <dbReference type="Pfam" id="PF01555"/>
    </source>
</evidence>
<dbReference type="Proteomes" id="UP000031561">
    <property type="component" value="Unassembled WGS sequence"/>
</dbReference>
<evidence type="ECO:0000256" key="1">
    <source>
        <dbReference type="ARBA" id="ARBA00006594"/>
    </source>
</evidence>
<gene>
    <name evidence="6" type="ORF">QQ91_0011030</name>
</gene>
<dbReference type="InterPro" id="IPR002941">
    <property type="entry name" value="DNA_methylase_N4/N6"/>
</dbReference>
<keyword evidence="3" id="KW-0808">Transferase</keyword>
<evidence type="ECO:0000313" key="7">
    <source>
        <dbReference type="Proteomes" id="UP000031561"/>
    </source>
</evidence>
<dbReference type="GO" id="GO:0008168">
    <property type="term" value="F:methyltransferase activity"/>
    <property type="evidence" value="ECO:0007669"/>
    <property type="project" value="UniProtKB-KW"/>
</dbReference>
<evidence type="ECO:0000313" key="6">
    <source>
        <dbReference type="EMBL" id="MCM1983349.1"/>
    </source>
</evidence>
<dbReference type="AlphaFoldDB" id="A0ABD4T3V0"/>